<evidence type="ECO:0000313" key="1">
    <source>
        <dbReference type="EMBL" id="VDI06697.1"/>
    </source>
</evidence>
<evidence type="ECO:0000313" key="2">
    <source>
        <dbReference type="Proteomes" id="UP000596742"/>
    </source>
</evidence>
<name>A0A8B6CMG8_MYTGA</name>
<accession>A0A8B6CMG8</accession>
<reference evidence="1" key="1">
    <citation type="submission" date="2018-11" db="EMBL/GenBank/DDBJ databases">
        <authorList>
            <person name="Alioto T."/>
            <person name="Alioto T."/>
        </authorList>
    </citation>
    <scope>NUCLEOTIDE SEQUENCE</scope>
</reference>
<dbReference type="OrthoDB" id="6090704at2759"/>
<sequence length="151" mass="17363">MDCSPTGTFLLWLRIIINPPTVKTTSVIYNTSSNGRTSIHLHLAKVFPLPNCTLALENNYYQFRNTTIARHSVYYEVFLNCEVSSCNIKPEIHCHLIKEYTIPWTMFLACKENQSIWCRDRSSHLKKGVQPYVPFKITDRTKGGSLDPPLL</sequence>
<protein>
    <submittedName>
        <fullName evidence="1">Uncharacterized protein</fullName>
    </submittedName>
</protein>
<dbReference type="Proteomes" id="UP000596742">
    <property type="component" value="Unassembled WGS sequence"/>
</dbReference>
<keyword evidence="2" id="KW-1185">Reference proteome</keyword>
<gene>
    <name evidence="1" type="ORF">MGAL_10B055712</name>
</gene>
<dbReference type="AlphaFoldDB" id="A0A8B6CMG8"/>
<organism evidence="1 2">
    <name type="scientific">Mytilus galloprovincialis</name>
    <name type="common">Mediterranean mussel</name>
    <dbReference type="NCBI Taxonomy" id="29158"/>
    <lineage>
        <taxon>Eukaryota</taxon>
        <taxon>Metazoa</taxon>
        <taxon>Spiralia</taxon>
        <taxon>Lophotrochozoa</taxon>
        <taxon>Mollusca</taxon>
        <taxon>Bivalvia</taxon>
        <taxon>Autobranchia</taxon>
        <taxon>Pteriomorphia</taxon>
        <taxon>Mytilida</taxon>
        <taxon>Mytiloidea</taxon>
        <taxon>Mytilidae</taxon>
        <taxon>Mytilinae</taxon>
        <taxon>Mytilus</taxon>
    </lineage>
</organism>
<comment type="caution">
    <text evidence="1">The sequence shown here is derived from an EMBL/GenBank/DDBJ whole genome shotgun (WGS) entry which is preliminary data.</text>
</comment>
<dbReference type="EMBL" id="UYJE01001956">
    <property type="protein sequence ID" value="VDI06697.1"/>
    <property type="molecule type" value="Genomic_DNA"/>
</dbReference>
<proteinExistence type="predicted"/>